<evidence type="ECO:0000313" key="10">
    <source>
        <dbReference type="Proteomes" id="UP001140206"/>
    </source>
</evidence>
<feature type="compositionally biased region" description="Pro residues" evidence="7">
    <location>
        <begin position="845"/>
        <end position="854"/>
    </location>
</feature>
<comment type="subcellular location">
    <subcellularLocation>
        <location evidence="6">Nucleus</location>
    </subcellularLocation>
</comment>
<evidence type="ECO:0000256" key="2">
    <source>
        <dbReference type="ARBA" id="ARBA00022723"/>
    </source>
</evidence>
<keyword evidence="10" id="KW-1185">Reference proteome</keyword>
<dbReference type="GO" id="GO:0005634">
    <property type="term" value="C:nucleus"/>
    <property type="evidence" value="ECO:0007669"/>
    <property type="project" value="UniProtKB-SubCell"/>
</dbReference>
<evidence type="ECO:0000256" key="7">
    <source>
        <dbReference type="SAM" id="MobiDB-lite"/>
    </source>
</evidence>
<dbReference type="Proteomes" id="UP001140206">
    <property type="component" value="Chromosome 2"/>
</dbReference>
<evidence type="ECO:0000256" key="1">
    <source>
        <dbReference type="ARBA" id="ARBA00005889"/>
    </source>
</evidence>
<keyword evidence="3 5" id="KW-0863">Zinc-finger</keyword>
<comment type="caution">
    <text evidence="9">The sequence shown here is derived from an EMBL/GenBank/DDBJ whole genome shotgun (WGS) entry which is preliminary data.</text>
</comment>
<keyword evidence="4 6" id="KW-0862">Zinc</keyword>
<dbReference type="InterPro" id="IPR007527">
    <property type="entry name" value="Znf_SWIM"/>
</dbReference>
<evidence type="ECO:0000256" key="4">
    <source>
        <dbReference type="ARBA" id="ARBA00022833"/>
    </source>
</evidence>
<dbReference type="InterPro" id="IPR018289">
    <property type="entry name" value="MULE_transposase_dom"/>
</dbReference>
<comment type="similarity">
    <text evidence="1 6">Belongs to the FHY3/FAR1 family.</text>
</comment>
<feature type="compositionally biased region" description="Basic residues" evidence="7">
    <location>
        <begin position="868"/>
        <end position="877"/>
    </location>
</feature>
<feature type="compositionally biased region" description="Polar residues" evidence="7">
    <location>
        <begin position="692"/>
        <end position="704"/>
    </location>
</feature>
<dbReference type="InterPro" id="IPR006564">
    <property type="entry name" value="Znf_PMZ"/>
</dbReference>
<feature type="region of interest" description="Disordered" evidence="7">
    <location>
        <begin position="751"/>
        <end position="810"/>
    </location>
</feature>
<evidence type="ECO:0000313" key="9">
    <source>
        <dbReference type="EMBL" id="KAJ4797764.1"/>
    </source>
</evidence>
<protein>
    <recommendedName>
        <fullName evidence="6">Protein FAR1-RELATED SEQUENCE</fullName>
    </recommendedName>
</protein>
<reference evidence="9" key="1">
    <citation type="submission" date="2022-08" db="EMBL/GenBank/DDBJ databases">
        <authorList>
            <person name="Marques A."/>
        </authorList>
    </citation>
    <scope>NUCLEOTIDE SEQUENCE</scope>
    <source>
        <strain evidence="9">RhyPub2mFocal</strain>
        <tissue evidence="9">Leaves</tissue>
    </source>
</reference>
<keyword evidence="6" id="KW-0539">Nucleus</keyword>
<feature type="domain" description="SWIM-type" evidence="8">
    <location>
        <begin position="606"/>
        <end position="642"/>
    </location>
</feature>
<comment type="function">
    <text evidence="6">Putative transcription activator involved in regulating light control of development.</text>
</comment>
<feature type="region of interest" description="Disordered" evidence="7">
    <location>
        <begin position="1"/>
        <end position="21"/>
    </location>
</feature>
<evidence type="ECO:0000256" key="3">
    <source>
        <dbReference type="ARBA" id="ARBA00022771"/>
    </source>
</evidence>
<accession>A0AAV8FWD3</accession>
<dbReference type="SMART" id="SM00575">
    <property type="entry name" value="ZnF_PMZ"/>
    <property type="match status" value="1"/>
</dbReference>
<dbReference type="EMBL" id="JAMFTS010000002">
    <property type="protein sequence ID" value="KAJ4797764.1"/>
    <property type="molecule type" value="Genomic_DNA"/>
</dbReference>
<dbReference type="AlphaFoldDB" id="A0AAV8FWD3"/>
<gene>
    <name evidence="9" type="ORF">LUZ62_049010</name>
</gene>
<dbReference type="InterPro" id="IPR031052">
    <property type="entry name" value="FHY3/FAR1"/>
</dbReference>
<dbReference type="GO" id="GO:0008270">
    <property type="term" value="F:zinc ion binding"/>
    <property type="evidence" value="ECO:0007669"/>
    <property type="project" value="UniProtKB-UniRule"/>
</dbReference>
<evidence type="ECO:0000259" key="8">
    <source>
        <dbReference type="PROSITE" id="PS50966"/>
    </source>
</evidence>
<feature type="region of interest" description="Disordered" evidence="7">
    <location>
        <begin position="844"/>
        <end position="877"/>
    </location>
</feature>
<dbReference type="PANTHER" id="PTHR31669:SF220">
    <property type="entry name" value="PROTEIN FAR1-RELATED SEQUENCE"/>
    <property type="match status" value="1"/>
</dbReference>
<keyword evidence="2 6" id="KW-0479">Metal-binding</keyword>
<dbReference type="PROSITE" id="PS50966">
    <property type="entry name" value="ZF_SWIM"/>
    <property type="match status" value="1"/>
</dbReference>
<dbReference type="Pfam" id="PF03101">
    <property type="entry name" value="FAR1"/>
    <property type="match status" value="1"/>
</dbReference>
<evidence type="ECO:0000256" key="5">
    <source>
        <dbReference type="PROSITE-ProRule" id="PRU00325"/>
    </source>
</evidence>
<dbReference type="PANTHER" id="PTHR31669">
    <property type="entry name" value="PROTEIN FAR1-RELATED SEQUENCE 10-RELATED"/>
    <property type="match status" value="1"/>
</dbReference>
<dbReference type="Pfam" id="PF04434">
    <property type="entry name" value="SWIM"/>
    <property type="match status" value="1"/>
</dbReference>
<feature type="compositionally biased region" description="Basic and acidic residues" evidence="7">
    <location>
        <begin position="768"/>
        <end position="787"/>
    </location>
</feature>
<organism evidence="9 10">
    <name type="scientific">Rhynchospora pubera</name>
    <dbReference type="NCBI Taxonomy" id="906938"/>
    <lineage>
        <taxon>Eukaryota</taxon>
        <taxon>Viridiplantae</taxon>
        <taxon>Streptophyta</taxon>
        <taxon>Embryophyta</taxon>
        <taxon>Tracheophyta</taxon>
        <taxon>Spermatophyta</taxon>
        <taxon>Magnoliopsida</taxon>
        <taxon>Liliopsida</taxon>
        <taxon>Poales</taxon>
        <taxon>Cyperaceae</taxon>
        <taxon>Cyperoideae</taxon>
        <taxon>Rhynchosporeae</taxon>
        <taxon>Rhynchospora</taxon>
    </lineage>
</organism>
<dbReference type="GO" id="GO:0006355">
    <property type="term" value="P:regulation of DNA-templated transcription"/>
    <property type="evidence" value="ECO:0007669"/>
    <property type="project" value="UniProtKB-UniRule"/>
</dbReference>
<dbReference type="InterPro" id="IPR004330">
    <property type="entry name" value="FAR1_DNA_bnd_dom"/>
</dbReference>
<evidence type="ECO:0000256" key="6">
    <source>
        <dbReference type="RuleBase" id="RU367018"/>
    </source>
</evidence>
<name>A0AAV8FWD3_9POAL</name>
<sequence>MLQNRQQKKLQESPKGIRPVCVPPLLSGDRLNPNSGSLRPSSFTSHLLPLISLLFSALFSPIVSHQLSMEGLHYNTMASVPFQDQNSSLSKTPKDKPLVIKDAVSVPKQGMHFDSPEEAYEFYLSYGYRTGFGVSKRSCHTVDGIKYRATFVCYKGGKPRIKPGLKARRRLVAKTDCKAMMVVKYNSLQSNWEVVFLELEHNHPCNPEMVRFMMCFKELPDWQKEHQPFNAKTRLNPKIHSGRGRPPKPKEFVERSFAQRNFGNEMGKLRFVEGDVEALLVFFDRMQAQDPSFFYSWDMDDEGRLKNVCWVDARSRASYKYFGDVVSFDTVYLTDRYVMPLVAFLGMNHHGQFVLLGCGLLGDETVESYAWLFKKWLKCMDDRPPDAIITSHTSAVAQAAAMVFPTARRRYNLWHVMKELPDMSGRPEDKETVSLRFKKVVYDTLTTADFEREWADMVKQYNLYDNHWMTALFEERDKWVPAFIKDTFWAGISTVRRSERLEAFFDGYITPETTIKTFIEQYDTAMKLRIDREAYDDFRSFQQSPQVLSGLTFEDQIAKLYTINMFQKFQDQVRQLMHVNCKEVSRTGSMVTYSVTVLGKDRRVDYRVVFNSSEKDVWCVCRSFQFKGILCSHVLAVLRQELVMYIPNKYVMNRWKKNYRQLHEDENTDMIASPLAEPAEPAVASPIEEPSQVEQVGPTNQAPENKNYDHLYKHGHQYFADIVELGAMDQDAMEYALSVMKEAREKILKKFEESRGGGGTSTSAVSESADKGKGKHKEKEKEKDKGRGNKGKRGRNADNSTAVPGPGMVPALSPMLAPPMAPPPPGMIYMPVHPHPLVFPSFPGAVPPIPPIPTAPDVSNATPETEKPKKRRRRRGS</sequence>
<proteinExistence type="inferred from homology"/>
<dbReference type="Pfam" id="PF10551">
    <property type="entry name" value="MULE"/>
    <property type="match status" value="1"/>
</dbReference>
<feature type="region of interest" description="Disordered" evidence="7">
    <location>
        <begin position="687"/>
        <end position="707"/>
    </location>
</feature>